<dbReference type="Proteomes" id="UP001160142">
    <property type="component" value="Unassembled WGS sequence"/>
</dbReference>
<dbReference type="NCBIfam" id="TIGR00711">
    <property type="entry name" value="efflux_EmrB"/>
    <property type="match status" value="1"/>
</dbReference>
<keyword evidence="11" id="KW-1185">Reference proteome</keyword>
<dbReference type="InterPro" id="IPR020846">
    <property type="entry name" value="MFS_dom"/>
</dbReference>
<feature type="transmembrane region" description="Helical" evidence="8">
    <location>
        <begin position="273"/>
        <end position="292"/>
    </location>
</feature>
<keyword evidence="6 8" id="KW-1133">Transmembrane helix</keyword>
<keyword evidence="7 8" id="KW-0472">Membrane</keyword>
<keyword evidence="3" id="KW-0813">Transport</keyword>
<feature type="transmembrane region" description="Helical" evidence="8">
    <location>
        <begin position="95"/>
        <end position="115"/>
    </location>
</feature>
<comment type="subcellular location">
    <subcellularLocation>
        <location evidence="1">Cell membrane</location>
        <topology evidence="1">Multi-pass membrane protein</topology>
    </subcellularLocation>
</comment>
<feature type="transmembrane region" description="Helical" evidence="8">
    <location>
        <begin position="405"/>
        <end position="427"/>
    </location>
</feature>
<dbReference type="InterPro" id="IPR036259">
    <property type="entry name" value="MFS_trans_sf"/>
</dbReference>
<name>A0ABT6KLX1_9MICO</name>
<keyword evidence="4" id="KW-1003">Cell membrane</keyword>
<feature type="transmembrane region" description="Helical" evidence="8">
    <location>
        <begin position="209"/>
        <end position="228"/>
    </location>
</feature>
<reference evidence="10 11" key="1">
    <citation type="submission" date="2023-04" db="EMBL/GenBank/DDBJ databases">
        <title>Genome Encyclopedia of Bacteria and Archaea VI: Functional Genomics of Type Strains.</title>
        <authorList>
            <person name="Whitman W."/>
        </authorList>
    </citation>
    <scope>NUCLEOTIDE SEQUENCE [LARGE SCALE GENOMIC DNA]</scope>
    <source>
        <strain evidence="10 11">SG_E_30_P1</strain>
    </source>
</reference>
<feature type="transmembrane region" description="Helical" evidence="8">
    <location>
        <begin position="313"/>
        <end position="340"/>
    </location>
</feature>
<evidence type="ECO:0000256" key="6">
    <source>
        <dbReference type="ARBA" id="ARBA00022989"/>
    </source>
</evidence>
<dbReference type="Pfam" id="PF07690">
    <property type="entry name" value="MFS_1"/>
    <property type="match status" value="1"/>
</dbReference>
<organism evidence="10 11">
    <name type="scientific">Antiquaquibacter oligotrophicus</name>
    <dbReference type="NCBI Taxonomy" id="2880260"/>
    <lineage>
        <taxon>Bacteria</taxon>
        <taxon>Bacillati</taxon>
        <taxon>Actinomycetota</taxon>
        <taxon>Actinomycetes</taxon>
        <taxon>Micrococcales</taxon>
        <taxon>Microbacteriaceae</taxon>
        <taxon>Antiquaquibacter</taxon>
    </lineage>
</organism>
<evidence type="ECO:0000313" key="11">
    <source>
        <dbReference type="Proteomes" id="UP001160142"/>
    </source>
</evidence>
<feature type="transmembrane region" description="Helical" evidence="8">
    <location>
        <begin position="439"/>
        <end position="466"/>
    </location>
</feature>
<dbReference type="Gene3D" id="1.20.1250.20">
    <property type="entry name" value="MFS general substrate transporter like domains"/>
    <property type="match status" value="1"/>
</dbReference>
<proteinExistence type="inferred from homology"/>
<feature type="transmembrane region" description="Helical" evidence="8">
    <location>
        <begin position="346"/>
        <end position="369"/>
    </location>
</feature>
<comment type="caution">
    <text evidence="10">The sequence shown here is derived from an EMBL/GenBank/DDBJ whole genome shotgun (WGS) entry which is preliminary data.</text>
</comment>
<evidence type="ECO:0000256" key="4">
    <source>
        <dbReference type="ARBA" id="ARBA00022475"/>
    </source>
</evidence>
<sequence>MTERPTPTDDEIVTAGLEASVPQAATGDVVDDDYQEKIITGTIPTVDAAESRRNMVVIALMLVATFVVFLNETIVGVALPRLMEDLRIEASTAQWLTTAFLLTMAVVIPITGFLMQRLTTRTVFALAMSLFSAGTAIAAVAPGFELLLAGRITQAAGTAIMMPLLMTTVMTLVPPHSRGRVMGNISIVMSVAPALGPAVGGVIVDTLDWRWIFILVLPIAIGALLLGVMRIQNVGETRKVPLDALSVVLSALAFGGLVYGLSALGEAARGHTLIAPWIPIAVGAVSLTLFVLRQLHLQKSDRALLDLRVFNHFGYTIAVVLMAILMATLFGVIILLPIYVQQVLGLSAIISGLITVPGSLLMGFLGPVVGRLYDRVGPRPLLIPAAIVVSLSMWSLTMLTENTPWFFVLGAHVLLSAGLAFMFTPLFTSGLGSIPPKFYSFGSAIIGTNQQLAGAAGTAMFIALYTTGLISQQNAGASEAHAMATGIHWAFLAGAILSLFAIVAAFFVPKPDPELAGAGMPAGH</sequence>
<dbReference type="Gene3D" id="1.20.1720.10">
    <property type="entry name" value="Multidrug resistance protein D"/>
    <property type="match status" value="1"/>
</dbReference>
<dbReference type="EMBL" id="JARXVQ010000001">
    <property type="protein sequence ID" value="MDH6180746.1"/>
    <property type="molecule type" value="Genomic_DNA"/>
</dbReference>
<feature type="transmembrane region" description="Helical" evidence="8">
    <location>
        <begin position="55"/>
        <end position="75"/>
    </location>
</feature>
<dbReference type="PANTHER" id="PTHR42718:SF9">
    <property type="entry name" value="MAJOR FACILITATOR SUPERFAMILY MULTIDRUG TRANSPORTER MFSC"/>
    <property type="match status" value="1"/>
</dbReference>
<evidence type="ECO:0000313" key="10">
    <source>
        <dbReference type="EMBL" id="MDH6180746.1"/>
    </source>
</evidence>
<feature type="domain" description="Major facilitator superfamily (MFS) profile" evidence="9">
    <location>
        <begin position="57"/>
        <end position="513"/>
    </location>
</feature>
<dbReference type="PROSITE" id="PS50850">
    <property type="entry name" value="MFS"/>
    <property type="match status" value="1"/>
</dbReference>
<evidence type="ECO:0000256" key="3">
    <source>
        <dbReference type="ARBA" id="ARBA00022448"/>
    </source>
</evidence>
<feature type="transmembrane region" description="Helical" evidence="8">
    <location>
        <begin position="486"/>
        <end position="508"/>
    </location>
</feature>
<evidence type="ECO:0000256" key="8">
    <source>
        <dbReference type="SAM" id="Phobius"/>
    </source>
</evidence>
<dbReference type="PRINTS" id="PR01036">
    <property type="entry name" value="TCRTETB"/>
</dbReference>
<feature type="transmembrane region" description="Helical" evidence="8">
    <location>
        <begin position="381"/>
        <end position="399"/>
    </location>
</feature>
<evidence type="ECO:0000256" key="2">
    <source>
        <dbReference type="ARBA" id="ARBA00008537"/>
    </source>
</evidence>
<evidence type="ECO:0000256" key="5">
    <source>
        <dbReference type="ARBA" id="ARBA00022692"/>
    </source>
</evidence>
<dbReference type="SUPFAM" id="SSF103473">
    <property type="entry name" value="MFS general substrate transporter"/>
    <property type="match status" value="1"/>
</dbReference>
<comment type="similarity">
    <text evidence="2">Belongs to the major facilitator superfamily. EmrB family.</text>
</comment>
<evidence type="ECO:0000256" key="7">
    <source>
        <dbReference type="ARBA" id="ARBA00023136"/>
    </source>
</evidence>
<accession>A0ABT6KLX1</accession>
<protein>
    <submittedName>
        <fullName evidence="10">DHA2 family lincomycin resistance protein-like MFS transporter</fullName>
    </submittedName>
</protein>
<gene>
    <name evidence="10" type="ORF">M2152_000928</name>
</gene>
<keyword evidence="5 8" id="KW-0812">Transmembrane</keyword>
<evidence type="ECO:0000259" key="9">
    <source>
        <dbReference type="PROSITE" id="PS50850"/>
    </source>
</evidence>
<feature type="transmembrane region" description="Helical" evidence="8">
    <location>
        <begin position="185"/>
        <end position="203"/>
    </location>
</feature>
<dbReference type="CDD" id="cd17503">
    <property type="entry name" value="MFS_LmrB_MDR_like"/>
    <property type="match status" value="1"/>
</dbReference>
<dbReference type="InterPro" id="IPR011701">
    <property type="entry name" value="MFS"/>
</dbReference>
<dbReference type="InterPro" id="IPR004638">
    <property type="entry name" value="EmrB-like"/>
</dbReference>
<evidence type="ECO:0000256" key="1">
    <source>
        <dbReference type="ARBA" id="ARBA00004651"/>
    </source>
</evidence>
<feature type="transmembrane region" description="Helical" evidence="8">
    <location>
        <begin position="122"/>
        <end position="140"/>
    </location>
</feature>
<dbReference type="PANTHER" id="PTHR42718">
    <property type="entry name" value="MAJOR FACILITATOR SUPERFAMILY MULTIDRUG TRANSPORTER MFSC"/>
    <property type="match status" value="1"/>
</dbReference>
<feature type="transmembrane region" description="Helical" evidence="8">
    <location>
        <begin position="240"/>
        <end position="261"/>
    </location>
</feature>